<dbReference type="InterPro" id="IPR013786">
    <property type="entry name" value="AcylCoA_DH/ox_N"/>
</dbReference>
<evidence type="ECO:0000259" key="7">
    <source>
        <dbReference type="Pfam" id="PF00441"/>
    </source>
</evidence>
<keyword evidence="3 6" id="KW-0285">Flavoprotein</keyword>
<dbReference type="PROSITE" id="PS00073">
    <property type="entry name" value="ACYL_COA_DH_2"/>
    <property type="match status" value="1"/>
</dbReference>
<dbReference type="Pfam" id="PF02771">
    <property type="entry name" value="Acyl-CoA_dh_N"/>
    <property type="match status" value="1"/>
</dbReference>
<evidence type="ECO:0000256" key="2">
    <source>
        <dbReference type="ARBA" id="ARBA00009347"/>
    </source>
</evidence>
<dbReference type="PIRSF" id="PIRSF016578">
    <property type="entry name" value="HsaA"/>
    <property type="match status" value="1"/>
</dbReference>
<feature type="domain" description="Acyl-CoA dehydrogenase/oxidase N-terminal" evidence="9">
    <location>
        <begin position="4"/>
        <end position="115"/>
    </location>
</feature>
<dbReference type="InterPro" id="IPR037069">
    <property type="entry name" value="AcylCoA_DH/ox_N_sf"/>
</dbReference>
<dbReference type="Pfam" id="PF02770">
    <property type="entry name" value="Acyl-CoA_dh_M"/>
    <property type="match status" value="1"/>
</dbReference>
<comment type="similarity">
    <text evidence="2 6">Belongs to the acyl-CoA dehydrogenase family.</text>
</comment>
<proteinExistence type="inferred from homology"/>
<dbReference type="InterPro" id="IPR006089">
    <property type="entry name" value="Acyl-CoA_DH_CS"/>
</dbReference>
<protein>
    <submittedName>
        <fullName evidence="10">Acyl-CoA dehydrogenase</fullName>
    </submittedName>
</protein>
<comment type="caution">
    <text evidence="10">The sequence shown here is derived from an EMBL/GenBank/DDBJ whole genome shotgun (WGS) entry which is preliminary data.</text>
</comment>
<dbReference type="Pfam" id="PF00441">
    <property type="entry name" value="Acyl-CoA_dh_1"/>
    <property type="match status" value="1"/>
</dbReference>
<organism evidence="10 11">
    <name type="scientific">Nocardioides luteus</name>
    <dbReference type="NCBI Taxonomy" id="1844"/>
    <lineage>
        <taxon>Bacteria</taxon>
        <taxon>Bacillati</taxon>
        <taxon>Actinomycetota</taxon>
        <taxon>Actinomycetes</taxon>
        <taxon>Propionibacteriales</taxon>
        <taxon>Nocardioidaceae</taxon>
        <taxon>Nocardioides</taxon>
    </lineage>
</organism>
<dbReference type="Gene3D" id="1.20.140.10">
    <property type="entry name" value="Butyryl-CoA Dehydrogenase, subunit A, domain 3"/>
    <property type="match status" value="1"/>
</dbReference>
<dbReference type="PANTHER" id="PTHR48083">
    <property type="entry name" value="MEDIUM-CHAIN SPECIFIC ACYL-COA DEHYDROGENASE, MITOCHONDRIAL-RELATED"/>
    <property type="match status" value="1"/>
</dbReference>
<evidence type="ECO:0000256" key="1">
    <source>
        <dbReference type="ARBA" id="ARBA00001974"/>
    </source>
</evidence>
<evidence type="ECO:0000259" key="8">
    <source>
        <dbReference type="Pfam" id="PF02770"/>
    </source>
</evidence>
<dbReference type="InterPro" id="IPR050741">
    <property type="entry name" value="Acyl-CoA_dehydrogenase"/>
</dbReference>
<evidence type="ECO:0000256" key="6">
    <source>
        <dbReference type="RuleBase" id="RU362125"/>
    </source>
</evidence>
<evidence type="ECO:0000259" key="9">
    <source>
        <dbReference type="Pfam" id="PF02771"/>
    </source>
</evidence>
<feature type="domain" description="Acyl-CoA oxidase/dehydrogenase middle" evidence="8">
    <location>
        <begin position="119"/>
        <end position="215"/>
    </location>
</feature>
<dbReference type="InterPro" id="IPR046373">
    <property type="entry name" value="Acyl-CoA_Oxase/DH_mid-dom_sf"/>
</dbReference>
<dbReference type="RefSeq" id="WP_189120740.1">
    <property type="nucleotide sequence ID" value="NZ_BMRK01000029.1"/>
</dbReference>
<dbReference type="InterPro" id="IPR006091">
    <property type="entry name" value="Acyl-CoA_Oxase/DH_mid-dom"/>
</dbReference>
<name>A0ABQ5T1R1_9ACTN</name>
<evidence type="ECO:0000256" key="5">
    <source>
        <dbReference type="ARBA" id="ARBA00023002"/>
    </source>
</evidence>
<dbReference type="Gene3D" id="1.10.540.10">
    <property type="entry name" value="Acyl-CoA dehydrogenase/oxidase, N-terminal domain"/>
    <property type="match status" value="1"/>
</dbReference>
<reference evidence="10" key="2">
    <citation type="submission" date="2023-01" db="EMBL/GenBank/DDBJ databases">
        <authorList>
            <person name="Sun Q."/>
            <person name="Evtushenko L."/>
        </authorList>
    </citation>
    <scope>NUCLEOTIDE SEQUENCE</scope>
    <source>
        <strain evidence="10">VKM Ac-1246</strain>
    </source>
</reference>
<accession>A0ABQ5T1R1</accession>
<dbReference type="SUPFAM" id="SSF47203">
    <property type="entry name" value="Acyl-CoA dehydrogenase C-terminal domain-like"/>
    <property type="match status" value="1"/>
</dbReference>
<evidence type="ECO:0000256" key="3">
    <source>
        <dbReference type="ARBA" id="ARBA00022630"/>
    </source>
</evidence>
<evidence type="ECO:0000256" key="4">
    <source>
        <dbReference type="ARBA" id="ARBA00022827"/>
    </source>
</evidence>
<evidence type="ECO:0000313" key="11">
    <source>
        <dbReference type="Proteomes" id="UP001142292"/>
    </source>
</evidence>
<dbReference type="PROSITE" id="PS00072">
    <property type="entry name" value="ACYL_COA_DH_1"/>
    <property type="match status" value="1"/>
</dbReference>
<reference evidence="10" key="1">
    <citation type="journal article" date="2014" name="Int. J. Syst. Evol. Microbiol.">
        <title>Complete genome of a new Firmicutes species belonging to the dominant human colonic microbiota ('Ruminococcus bicirculans') reveals two chromosomes and a selective capacity to utilize plant glucans.</title>
        <authorList>
            <consortium name="NISC Comparative Sequencing Program"/>
            <person name="Wegmann U."/>
            <person name="Louis P."/>
            <person name="Goesmann A."/>
            <person name="Henrissat B."/>
            <person name="Duncan S.H."/>
            <person name="Flint H.J."/>
        </authorList>
    </citation>
    <scope>NUCLEOTIDE SEQUENCE</scope>
    <source>
        <strain evidence="10">VKM Ac-1246</strain>
    </source>
</reference>
<dbReference type="InterPro" id="IPR036250">
    <property type="entry name" value="AcylCo_DH-like_C"/>
</dbReference>
<dbReference type="InterPro" id="IPR009075">
    <property type="entry name" value="AcylCo_DH/oxidase_C"/>
</dbReference>
<dbReference type="PANTHER" id="PTHR48083:SF31">
    <property type="entry name" value="ACYL-COA DEHYDROGENASE FADE10-RELATED"/>
    <property type="match status" value="1"/>
</dbReference>
<dbReference type="SUPFAM" id="SSF56645">
    <property type="entry name" value="Acyl-CoA dehydrogenase NM domain-like"/>
    <property type="match status" value="1"/>
</dbReference>
<dbReference type="EMBL" id="BSEL01000008">
    <property type="protein sequence ID" value="GLJ70016.1"/>
    <property type="molecule type" value="Genomic_DNA"/>
</dbReference>
<dbReference type="Proteomes" id="UP001142292">
    <property type="component" value="Unassembled WGS sequence"/>
</dbReference>
<keyword evidence="4 6" id="KW-0274">FAD</keyword>
<keyword evidence="5 6" id="KW-0560">Oxidoreductase</keyword>
<keyword evidence="11" id="KW-1185">Reference proteome</keyword>
<sequence>MEPDEFTSILDAIRAFVRKEVVTAEDEIEETDQIPDRLRQQAAAMGLFGYAIPEEYGGLGFTMSEEVRLAMELGWTTPSFRSMFGTNNGIAGQVLVNCGTERQKQEYLPGLASGELVASFALTEPEAGSDPSGLRTRAVREGDEYVLNGQKRFITNAIWADLLMVFARTGDLSEGARNISVFVVPTDTPGVTVGPRDHKMGQRGAVTSEIFLDNVRVPAQNLVGEVEGEGFSAAMRSLAKGRLHIAALTVGLADRLIDESLRHATTNGQGGQKLAEFQLIQAMLAESRTEAYAGRAIVLEAARSWDDGRDRRTAPSLCKLFCTEAVDRIADRAVQIHGGLGYMREVPVERFYRDARLFRLYEGTSEIQKLIIAKQMVKEFQG</sequence>
<dbReference type="InterPro" id="IPR009100">
    <property type="entry name" value="AcylCoA_DH/oxidase_NM_dom_sf"/>
</dbReference>
<dbReference type="Gene3D" id="2.40.110.10">
    <property type="entry name" value="Butyryl-CoA Dehydrogenase, subunit A, domain 2"/>
    <property type="match status" value="1"/>
</dbReference>
<evidence type="ECO:0000313" key="10">
    <source>
        <dbReference type="EMBL" id="GLJ70016.1"/>
    </source>
</evidence>
<comment type="cofactor">
    <cofactor evidence="1 6">
        <name>FAD</name>
        <dbReference type="ChEBI" id="CHEBI:57692"/>
    </cofactor>
</comment>
<gene>
    <name evidence="10" type="ORF">GCM10017579_40520</name>
</gene>
<feature type="domain" description="Acyl-CoA dehydrogenase/oxidase C-terminal" evidence="7">
    <location>
        <begin position="228"/>
        <end position="376"/>
    </location>
</feature>